<dbReference type="EMBL" id="GEGO01003898">
    <property type="protein sequence ID" value="JAR91506.1"/>
    <property type="molecule type" value="Transcribed_RNA"/>
</dbReference>
<proteinExistence type="predicted"/>
<protein>
    <submittedName>
        <fullName evidence="1">Uncharacterized protein</fullName>
    </submittedName>
</protein>
<organism evidence="1">
    <name type="scientific">Ixodes ricinus</name>
    <name type="common">Common tick</name>
    <name type="synonym">Acarus ricinus</name>
    <dbReference type="NCBI Taxonomy" id="34613"/>
    <lineage>
        <taxon>Eukaryota</taxon>
        <taxon>Metazoa</taxon>
        <taxon>Ecdysozoa</taxon>
        <taxon>Arthropoda</taxon>
        <taxon>Chelicerata</taxon>
        <taxon>Arachnida</taxon>
        <taxon>Acari</taxon>
        <taxon>Parasitiformes</taxon>
        <taxon>Ixodida</taxon>
        <taxon>Ixodoidea</taxon>
        <taxon>Ixodidae</taxon>
        <taxon>Ixodinae</taxon>
        <taxon>Ixodes</taxon>
    </lineage>
</organism>
<sequence length="137" mass="16272">MKENVSAKKISVLHLALTLQLALPWWVPSLPWLFVPLPCQLPVPVPWLLLSLRPWLLLSPRPWLLLSPRPWLLLPLQPWLLPLNLPHCQLQTAQEYHLLNGTLAWQKMMVTWWTSEKVFLWTRHRSFWHKGKEMPCL</sequence>
<name>A0A147BL76_IXORI</name>
<dbReference type="AlphaFoldDB" id="A0A147BL76"/>
<accession>A0A147BL76</accession>
<evidence type="ECO:0000313" key="1">
    <source>
        <dbReference type="EMBL" id="JAR91506.1"/>
    </source>
</evidence>
<reference evidence="1" key="1">
    <citation type="journal article" date="2018" name="PLoS Negl. Trop. Dis.">
        <title>Sialome diversity of ticks revealed by RNAseq of single tick salivary glands.</title>
        <authorList>
            <person name="Perner J."/>
            <person name="Kropackova S."/>
            <person name="Kopacek P."/>
            <person name="Ribeiro J.M."/>
        </authorList>
    </citation>
    <scope>NUCLEOTIDE SEQUENCE</scope>
    <source>
        <strain evidence="1">Siblings of single egg batch collected in Ceske Budejovice</strain>
        <tissue evidence="1">Salivary glands</tissue>
    </source>
</reference>